<evidence type="ECO:0000256" key="1">
    <source>
        <dbReference type="SAM" id="Coils"/>
    </source>
</evidence>
<keyword evidence="3" id="KW-1185">Reference proteome</keyword>
<name>A0ABT4F0N5_9BACI</name>
<accession>A0ABT4F0N5</accession>
<dbReference type="Proteomes" id="UP001527052">
    <property type="component" value="Unassembled WGS sequence"/>
</dbReference>
<comment type="caution">
    <text evidence="2">The sequence shown here is derived from an EMBL/GenBank/DDBJ whole genome shotgun (WGS) entry which is preliminary data.</text>
</comment>
<keyword evidence="1" id="KW-0175">Coiled coil</keyword>
<gene>
    <name evidence="2" type="ORF">M5W82_24460</name>
</gene>
<feature type="coiled-coil region" evidence="1">
    <location>
        <begin position="85"/>
        <end position="119"/>
    </location>
</feature>
<proteinExistence type="predicted"/>
<evidence type="ECO:0000313" key="2">
    <source>
        <dbReference type="EMBL" id="MCY9550024.1"/>
    </source>
</evidence>
<dbReference type="EMBL" id="JAMDLZ010000073">
    <property type="protein sequence ID" value="MCY9550024.1"/>
    <property type="molecule type" value="Genomic_DNA"/>
</dbReference>
<dbReference type="RefSeq" id="WP_268639901.1">
    <property type="nucleotide sequence ID" value="NZ_JAMDLZ010000073.1"/>
</dbReference>
<sequence>MEDKAYWKCDYTYEEKGEVKTTEYKSPNQYDNSTNPNMIAKMLAREIKSETGRTVKSFIRLVEMPVVSKGIQQVGDLKVKNGISLGEIVYNVAATEEEIKEVEENRKKAENLIVDIVYNYIKKNN</sequence>
<organism evidence="2 3">
    <name type="scientific">Lysinibacillus xylanilyticus</name>
    <dbReference type="NCBI Taxonomy" id="582475"/>
    <lineage>
        <taxon>Bacteria</taxon>
        <taxon>Bacillati</taxon>
        <taxon>Bacillota</taxon>
        <taxon>Bacilli</taxon>
        <taxon>Bacillales</taxon>
        <taxon>Bacillaceae</taxon>
        <taxon>Lysinibacillus</taxon>
    </lineage>
</organism>
<reference evidence="2 3" key="1">
    <citation type="submission" date="2022-05" db="EMBL/GenBank/DDBJ databases">
        <title>Genome Sequencing of Bee-Associated Microbes.</title>
        <authorList>
            <person name="Dunlap C."/>
        </authorList>
    </citation>
    <scope>NUCLEOTIDE SEQUENCE [LARGE SCALE GENOMIC DNA]</scope>
    <source>
        <strain evidence="2 3">NRRL BD-083</strain>
    </source>
</reference>
<evidence type="ECO:0000313" key="3">
    <source>
        <dbReference type="Proteomes" id="UP001527052"/>
    </source>
</evidence>
<protein>
    <submittedName>
        <fullName evidence="2">Uncharacterized protein</fullName>
    </submittedName>
</protein>